<proteinExistence type="predicted"/>
<accession>A0A8J7ISD3</accession>
<gene>
    <name evidence="1" type="ORF">IQ249_09290</name>
</gene>
<organism evidence="1 2">
    <name type="scientific">Lusitaniella coriacea LEGE 07157</name>
    <dbReference type="NCBI Taxonomy" id="945747"/>
    <lineage>
        <taxon>Bacteria</taxon>
        <taxon>Bacillati</taxon>
        <taxon>Cyanobacteriota</taxon>
        <taxon>Cyanophyceae</taxon>
        <taxon>Spirulinales</taxon>
        <taxon>Lusitaniellaceae</taxon>
        <taxon>Lusitaniella</taxon>
    </lineage>
</organism>
<sequence>MATQISSPVTIQQVAQNILSSRRITRKDQNLLISQLSSSSFDEVEKRLVNRVYELLLKGFIRVVD</sequence>
<dbReference type="AlphaFoldDB" id="A0A8J7ISD3"/>
<name>A0A8J7ISD3_9CYAN</name>
<dbReference type="Proteomes" id="UP000654482">
    <property type="component" value="Unassembled WGS sequence"/>
</dbReference>
<comment type="caution">
    <text evidence="1">The sequence shown here is derived from an EMBL/GenBank/DDBJ whole genome shotgun (WGS) entry which is preliminary data.</text>
</comment>
<protein>
    <submittedName>
        <fullName evidence="1">Uncharacterized protein</fullName>
    </submittedName>
</protein>
<keyword evidence="2" id="KW-1185">Reference proteome</keyword>
<dbReference type="RefSeq" id="WP_194029179.1">
    <property type="nucleotide sequence ID" value="NZ_JADEWZ010000011.1"/>
</dbReference>
<reference evidence="1" key="1">
    <citation type="submission" date="2020-10" db="EMBL/GenBank/DDBJ databases">
        <authorList>
            <person name="Castelo-Branco R."/>
            <person name="Eusebio N."/>
            <person name="Adriana R."/>
            <person name="Vieira A."/>
            <person name="Brugerolle De Fraissinette N."/>
            <person name="Rezende De Castro R."/>
            <person name="Schneider M.P."/>
            <person name="Vasconcelos V."/>
            <person name="Leao P.N."/>
        </authorList>
    </citation>
    <scope>NUCLEOTIDE SEQUENCE</scope>
    <source>
        <strain evidence="1">LEGE 07157</strain>
    </source>
</reference>
<evidence type="ECO:0000313" key="1">
    <source>
        <dbReference type="EMBL" id="MBE9116087.1"/>
    </source>
</evidence>
<dbReference type="EMBL" id="JADEWZ010000011">
    <property type="protein sequence ID" value="MBE9116087.1"/>
    <property type="molecule type" value="Genomic_DNA"/>
</dbReference>
<evidence type="ECO:0000313" key="2">
    <source>
        <dbReference type="Proteomes" id="UP000654482"/>
    </source>
</evidence>